<comment type="catalytic activity">
    <reaction evidence="3">
        <text>2 GTP = 3',3'-c-di-GMP + 2 diphosphate</text>
        <dbReference type="Rhea" id="RHEA:24898"/>
        <dbReference type="ChEBI" id="CHEBI:33019"/>
        <dbReference type="ChEBI" id="CHEBI:37565"/>
        <dbReference type="ChEBI" id="CHEBI:58805"/>
        <dbReference type="EC" id="2.7.7.65"/>
    </reaction>
</comment>
<dbReference type="CDD" id="cd01949">
    <property type="entry name" value="GGDEF"/>
    <property type="match status" value="1"/>
</dbReference>
<dbReference type="InterPro" id="IPR000160">
    <property type="entry name" value="GGDEF_dom"/>
</dbReference>
<evidence type="ECO:0000256" key="1">
    <source>
        <dbReference type="ARBA" id="ARBA00001946"/>
    </source>
</evidence>
<evidence type="ECO:0000256" key="2">
    <source>
        <dbReference type="ARBA" id="ARBA00012528"/>
    </source>
</evidence>
<dbReference type="EMBL" id="AP014545">
    <property type="protein sequence ID" value="BBB26353.1"/>
    <property type="molecule type" value="Genomic_DNA"/>
</dbReference>
<gene>
    <name evidence="7" type="ORF">AMJAP_1758</name>
</gene>
<dbReference type="SMART" id="SM00304">
    <property type="entry name" value="HAMP"/>
    <property type="match status" value="1"/>
</dbReference>
<evidence type="ECO:0000313" key="8">
    <source>
        <dbReference type="Proteomes" id="UP000595663"/>
    </source>
</evidence>
<dbReference type="InterPro" id="IPR003660">
    <property type="entry name" value="HAMP_dom"/>
</dbReference>
<dbReference type="SUPFAM" id="SSF55073">
    <property type="entry name" value="Nucleotide cyclase"/>
    <property type="match status" value="1"/>
</dbReference>
<name>A0A7R6PN02_9GAMM</name>
<feature type="domain" description="GGDEF" evidence="6">
    <location>
        <begin position="479"/>
        <end position="609"/>
    </location>
</feature>
<dbReference type="GO" id="GO:0007165">
    <property type="term" value="P:signal transduction"/>
    <property type="evidence" value="ECO:0007669"/>
    <property type="project" value="InterPro"/>
</dbReference>
<dbReference type="NCBIfam" id="TIGR00254">
    <property type="entry name" value="GGDEF"/>
    <property type="match status" value="1"/>
</dbReference>
<dbReference type="GO" id="GO:1902201">
    <property type="term" value="P:negative regulation of bacterial-type flagellum-dependent cell motility"/>
    <property type="evidence" value="ECO:0007669"/>
    <property type="project" value="TreeGrafter"/>
</dbReference>
<dbReference type="OrthoDB" id="5496380at2"/>
<comment type="cofactor">
    <cofactor evidence="1">
        <name>Mg(2+)</name>
        <dbReference type="ChEBI" id="CHEBI:18420"/>
    </cofactor>
</comment>
<dbReference type="InterPro" id="IPR043128">
    <property type="entry name" value="Rev_trsase/Diguanyl_cyclase"/>
</dbReference>
<proteinExistence type="predicted"/>
<keyword evidence="8" id="KW-1185">Reference proteome</keyword>
<dbReference type="SUPFAM" id="SSF158472">
    <property type="entry name" value="HAMP domain-like"/>
    <property type="match status" value="1"/>
</dbReference>
<dbReference type="Proteomes" id="UP000595663">
    <property type="component" value="Chromosome"/>
</dbReference>
<evidence type="ECO:0000259" key="6">
    <source>
        <dbReference type="PROSITE" id="PS50887"/>
    </source>
</evidence>
<dbReference type="Pfam" id="PF00990">
    <property type="entry name" value="GGDEF"/>
    <property type="match status" value="1"/>
</dbReference>
<accession>A0A7R6PN02</accession>
<feature type="transmembrane region" description="Helical" evidence="4">
    <location>
        <begin position="371"/>
        <end position="390"/>
    </location>
</feature>
<keyword evidence="4" id="KW-1133">Transmembrane helix</keyword>
<sequence length="609" mass="68987">MHSIRSKVFLWLLPLILTTLFLAKSYYDVREAQATSTVQQLALMTATLGARELEHFFHLREQEFELLSSAINLCDKESHPFEETVTSALRLTSGLSAIISSGPDGLVTHVQLSSNHSNRHVLQKNIKGQYILPEAELDDLFHRYQTWTAKQSTYTNQQVALLTDEAELKARGENNSERYRHVQRKLLDVRERLKSPYTQVILGGASQAVSLGLPFNMDTYIFSRPILNCDSGNLEGYYSAFMDRTLLEDFVYSLKEELLSNGIVLSEIALINERSGEFLTQSSTLNPELLKTLTPELSDSVNVRQDIEGIALRLPIETSRTLITKTHDHINNRLHNPEELAKSDPKSGISLLMYIPAAELQRRCDQILAEVVIWASVIALVFTLLIFLLAQSIAGPIIHLTEQAESLARGQHRHKSVKSRNDEIGRLLHTFENMAATIKTKENDLFEQATHDTLTGCANRRALFTYAAEEKRLAEQSGGSLFVFMLDLDHFKNVNDLYGHKTGDYVLLEFAQTVRKLLRTEDKFCRIGGEEFSLLIAETDLSSARIIAERIRQRVEDLILTDPQNNEFKITVSIGLSEWLPTESFDQALLHSDERLYTAKRAGRNRVIS</sequence>
<keyword evidence="4" id="KW-0812">Transmembrane</keyword>
<dbReference type="KEGG" id="ajp:AMJAP_1758"/>
<evidence type="ECO:0000256" key="4">
    <source>
        <dbReference type="SAM" id="Phobius"/>
    </source>
</evidence>
<dbReference type="FunFam" id="3.30.70.270:FF:000001">
    <property type="entry name" value="Diguanylate cyclase domain protein"/>
    <property type="match status" value="1"/>
</dbReference>
<organism evidence="7 8">
    <name type="scientific">Amphritea japonica ATCC BAA-1530</name>
    <dbReference type="NCBI Taxonomy" id="1278309"/>
    <lineage>
        <taxon>Bacteria</taxon>
        <taxon>Pseudomonadati</taxon>
        <taxon>Pseudomonadota</taxon>
        <taxon>Gammaproteobacteria</taxon>
        <taxon>Oceanospirillales</taxon>
        <taxon>Oceanospirillaceae</taxon>
        <taxon>Amphritea</taxon>
    </lineage>
</organism>
<dbReference type="SMART" id="SM00267">
    <property type="entry name" value="GGDEF"/>
    <property type="match status" value="1"/>
</dbReference>
<dbReference type="GO" id="GO:0052621">
    <property type="term" value="F:diguanylate cyclase activity"/>
    <property type="evidence" value="ECO:0007669"/>
    <property type="project" value="UniProtKB-EC"/>
</dbReference>
<dbReference type="PROSITE" id="PS50887">
    <property type="entry name" value="GGDEF"/>
    <property type="match status" value="1"/>
</dbReference>
<protein>
    <recommendedName>
        <fullName evidence="2">diguanylate cyclase</fullName>
        <ecNumber evidence="2">2.7.7.65</ecNumber>
    </recommendedName>
</protein>
<dbReference type="GO" id="GO:0005886">
    <property type="term" value="C:plasma membrane"/>
    <property type="evidence" value="ECO:0007669"/>
    <property type="project" value="TreeGrafter"/>
</dbReference>
<evidence type="ECO:0000259" key="5">
    <source>
        <dbReference type="PROSITE" id="PS50885"/>
    </source>
</evidence>
<dbReference type="EC" id="2.7.7.65" evidence="2"/>
<dbReference type="Gene3D" id="6.10.340.10">
    <property type="match status" value="1"/>
</dbReference>
<dbReference type="PANTHER" id="PTHR45138:SF9">
    <property type="entry name" value="DIGUANYLATE CYCLASE DGCM-RELATED"/>
    <property type="match status" value="1"/>
</dbReference>
<dbReference type="PROSITE" id="PS50885">
    <property type="entry name" value="HAMP"/>
    <property type="match status" value="1"/>
</dbReference>
<evidence type="ECO:0000313" key="7">
    <source>
        <dbReference type="EMBL" id="BBB26353.1"/>
    </source>
</evidence>
<dbReference type="InterPro" id="IPR050469">
    <property type="entry name" value="Diguanylate_Cyclase"/>
</dbReference>
<dbReference type="Gene3D" id="3.30.70.270">
    <property type="match status" value="1"/>
</dbReference>
<dbReference type="AlphaFoldDB" id="A0A7R6PN02"/>
<feature type="domain" description="HAMP" evidence="5">
    <location>
        <begin position="391"/>
        <end position="443"/>
    </location>
</feature>
<dbReference type="Pfam" id="PF00672">
    <property type="entry name" value="HAMP"/>
    <property type="match status" value="1"/>
</dbReference>
<dbReference type="CDD" id="cd06225">
    <property type="entry name" value="HAMP"/>
    <property type="match status" value="1"/>
</dbReference>
<dbReference type="InterPro" id="IPR029787">
    <property type="entry name" value="Nucleotide_cyclase"/>
</dbReference>
<dbReference type="GO" id="GO:0043709">
    <property type="term" value="P:cell adhesion involved in single-species biofilm formation"/>
    <property type="evidence" value="ECO:0007669"/>
    <property type="project" value="TreeGrafter"/>
</dbReference>
<reference evidence="7 8" key="1">
    <citation type="journal article" date="2008" name="Int. J. Syst. Evol. Microbiol.">
        <title>Amphritea japonica sp. nov. and Amphritea balenae sp. nov., isolated from the sediment adjacent to sperm whale carcasses off Kagoshima, Japan.</title>
        <authorList>
            <person name="Miyazaki M."/>
            <person name="Nogi Y."/>
            <person name="Fujiwara Y."/>
            <person name="Kawato M."/>
            <person name="Nagahama T."/>
            <person name="Kubokawa K."/>
            <person name="Horikoshi K."/>
        </authorList>
    </citation>
    <scope>NUCLEOTIDE SEQUENCE [LARGE SCALE GENOMIC DNA]</scope>
    <source>
        <strain evidence="7 8">ATCC BAA-1530</strain>
    </source>
</reference>
<evidence type="ECO:0000256" key="3">
    <source>
        <dbReference type="ARBA" id="ARBA00034247"/>
    </source>
</evidence>
<keyword evidence="4" id="KW-0472">Membrane</keyword>
<dbReference type="PANTHER" id="PTHR45138">
    <property type="entry name" value="REGULATORY COMPONENTS OF SENSORY TRANSDUCTION SYSTEM"/>
    <property type="match status" value="1"/>
</dbReference>